<comment type="similarity">
    <text evidence="1">Belongs to the peptidase S1C family.</text>
</comment>
<evidence type="ECO:0000256" key="2">
    <source>
        <dbReference type="ARBA" id="ARBA00020338"/>
    </source>
</evidence>
<dbReference type="InterPro" id="IPR036034">
    <property type="entry name" value="PDZ_sf"/>
</dbReference>
<evidence type="ECO:0000313" key="9">
    <source>
        <dbReference type="EMBL" id="QBM86743.1"/>
    </source>
</evidence>
<keyword evidence="4" id="KW-0053">Apoptosis</keyword>
<dbReference type="GO" id="GO:0006915">
    <property type="term" value="P:apoptotic process"/>
    <property type="evidence" value="ECO:0007669"/>
    <property type="project" value="UniProtKB-KW"/>
</dbReference>
<dbReference type="PANTHER" id="PTHR46366">
    <property type="entry name" value="PRO-APOPTOTIC SERINE PROTEASE NMA111"/>
    <property type="match status" value="1"/>
</dbReference>
<keyword evidence="6" id="KW-0378">Hydrolase</keyword>
<dbReference type="GO" id="GO:0004252">
    <property type="term" value="F:serine-type endopeptidase activity"/>
    <property type="evidence" value="ECO:0007669"/>
    <property type="project" value="InterPro"/>
</dbReference>
<dbReference type="Gene3D" id="2.30.42.10">
    <property type="match status" value="1"/>
</dbReference>
<dbReference type="CDD" id="cd06719">
    <property type="entry name" value="PDZ2-4_Nma111p-like"/>
    <property type="match status" value="2"/>
</dbReference>
<dbReference type="Pfam" id="PF00595">
    <property type="entry name" value="PDZ"/>
    <property type="match status" value="1"/>
</dbReference>
<accession>A0A4V1ADS6</accession>
<evidence type="ECO:0000256" key="7">
    <source>
        <dbReference type="SAM" id="MobiDB-lite"/>
    </source>
</evidence>
<evidence type="ECO:0000256" key="6">
    <source>
        <dbReference type="ARBA" id="ARBA00022825"/>
    </source>
</evidence>
<evidence type="ECO:0000256" key="1">
    <source>
        <dbReference type="ARBA" id="ARBA00010541"/>
    </source>
</evidence>
<name>A0A4V1ADS6_9ASCO</name>
<gene>
    <name evidence="9" type="primary">MPUL0A13890</name>
    <name evidence="9" type="ORF">METSCH_A13890</name>
</gene>
<dbReference type="InterPro" id="IPR009003">
    <property type="entry name" value="Peptidase_S1_PA"/>
</dbReference>
<dbReference type="Pfam" id="PF13365">
    <property type="entry name" value="Trypsin_2"/>
    <property type="match status" value="1"/>
</dbReference>
<dbReference type="Gene3D" id="2.40.10.120">
    <property type="match status" value="2"/>
</dbReference>
<dbReference type="InterPro" id="IPR001478">
    <property type="entry name" value="PDZ"/>
</dbReference>
<dbReference type="Proteomes" id="UP000292447">
    <property type="component" value="Chromosome I"/>
</dbReference>
<feature type="domain" description="PDZ" evidence="8">
    <location>
        <begin position="284"/>
        <end position="362"/>
    </location>
</feature>
<dbReference type="InterPro" id="IPR001940">
    <property type="entry name" value="Peptidase_S1C"/>
</dbReference>
<dbReference type="InterPro" id="IPR025926">
    <property type="entry name" value="PDZ-like_dom"/>
</dbReference>
<dbReference type="SMART" id="SM00228">
    <property type="entry name" value="PDZ"/>
    <property type="match status" value="2"/>
</dbReference>
<dbReference type="CDD" id="cd06786">
    <property type="entry name" value="cpPDZ1_ScNma111-like"/>
    <property type="match status" value="1"/>
</dbReference>
<evidence type="ECO:0000259" key="8">
    <source>
        <dbReference type="SMART" id="SM00228"/>
    </source>
</evidence>
<dbReference type="Pfam" id="PF12812">
    <property type="entry name" value="PDZ_1"/>
    <property type="match status" value="2"/>
</dbReference>
<dbReference type="GO" id="GO:0006508">
    <property type="term" value="P:proteolysis"/>
    <property type="evidence" value="ECO:0007669"/>
    <property type="project" value="UniProtKB-KW"/>
</dbReference>
<dbReference type="STRING" id="2163413.A0A4V1ADS6"/>
<proteinExistence type="inferred from homology"/>
<keyword evidence="10" id="KW-1185">Reference proteome</keyword>
<keyword evidence="5" id="KW-0677">Repeat</keyword>
<dbReference type="PANTHER" id="PTHR46366:SF8">
    <property type="entry name" value="PRO-APOPTOTIC SERINE PROTEASE NMA111"/>
    <property type="match status" value="1"/>
</dbReference>
<dbReference type="AlphaFoldDB" id="A0A4V1ADS6"/>
<evidence type="ECO:0000256" key="3">
    <source>
        <dbReference type="ARBA" id="ARBA00021524"/>
    </source>
</evidence>
<dbReference type="PRINTS" id="PR00834">
    <property type="entry name" value="PROTEASES2C"/>
</dbReference>
<keyword evidence="6" id="KW-0720">Serine protease</keyword>
<reference evidence="10" key="1">
    <citation type="submission" date="2019-03" db="EMBL/GenBank/DDBJ databases">
        <title>Snf2 controls pulcherriminic acid biosynthesis and connects pigmentation and antifungal activity of the yeast Metschnikowia pulcherrima.</title>
        <authorList>
            <person name="Gore-Lloyd D."/>
            <person name="Sumann I."/>
            <person name="Brachmann A.O."/>
            <person name="Schneeberger K."/>
            <person name="Ortiz-Merino R.A."/>
            <person name="Moreno-Beltran M."/>
            <person name="Schlaefli M."/>
            <person name="Kirner P."/>
            <person name="Santos Kron A."/>
            <person name="Wolfe K.H."/>
            <person name="Piel J."/>
            <person name="Ahrens C.H."/>
            <person name="Henk D."/>
            <person name="Freimoser F.M."/>
        </authorList>
    </citation>
    <scope>NUCLEOTIDE SEQUENCE [LARGE SCALE GENOMIC DNA]</scope>
    <source>
        <strain evidence="10">APC 1.2</strain>
    </source>
</reference>
<evidence type="ECO:0000256" key="5">
    <source>
        <dbReference type="ARBA" id="ARBA00022737"/>
    </source>
</evidence>
<protein>
    <recommendedName>
        <fullName evidence="2">Pro-apoptotic serine protease NMA111</fullName>
    </recommendedName>
    <alternativeName>
        <fullName evidence="3">Pro-apoptotic serine protease nma111</fullName>
    </alternativeName>
</protein>
<evidence type="ECO:0000313" key="10">
    <source>
        <dbReference type="Proteomes" id="UP000292447"/>
    </source>
</evidence>
<feature type="domain" description="PDZ" evidence="8">
    <location>
        <begin position="872"/>
        <end position="944"/>
    </location>
</feature>
<organism evidence="9 10">
    <name type="scientific">Metschnikowia aff. pulcherrima</name>
    <dbReference type="NCBI Taxonomy" id="2163413"/>
    <lineage>
        <taxon>Eukaryota</taxon>
        <taxon>Fungi</taxon>
        <taxon>Dikarya</taxon>
        <taxon>Ascomycota</taxon>
        <taxon>Saccharomycotina</taxon>
        <taxon>Pichiomycetes</taxon>
        <taxon>Metschnikowiaceae</taxon>
        <taxon>Metschnikowia</taxon>
    </lineage>
</organism>
<keyword evidence="9" id="KW-0645">Protease</keyword>
<evidence type="ECO:0000256" key="4">
    <source>
        <dbReference type="ARBA" id="ARBA00022703"/>
    </source>
</evidence>
<dbReference type="SUPFAM" id="SSF50156">
    <property type="entry name" value="PDZ domain-like"/>
    <property type="match status" value="1"/>
</dbReference>
<dbReference type="SUPFAM" id="SSF50494">
    <property type="entry name" value="Trypsin-like serine proteases"/>
    <property type="match status" value="2"/>
</dbReference>
<dbReference type="EMBL" id="CP034456">
    <property type="protein sequence ID" value="QBM86743.1"/>
    <property type="molecule type" value="Genomic_DNA"/>
</dbReference>
<sequence length="979" mass="109231">MSSSIVSKRKISNGGDDRPIKRQAQVSSGSELEEYIDEIEPSFPVFDVATGNNSIWSDTITKVIKSVVSVHFSNITNFDTEVCLTSEATGFVVDAARGIILTNRHVVGPGPFCGYAVFDNHEEAVVKPIYRDPIHDFGFLQFNPADIKHMVVSELELRPDLAKVGTEIRVVGNDAGEKLSILAGFISRLDRNAPFYGSMTYNDFNTEYIQAAASASGGSSGSPVVNENGQAVALQAGGSTEASTDFFLPVYRPLRALKCIQDGTPVTRGDIQVEWMLRPFEECRRLGLTPESEARARELFPDKSGLLVCDIVLPQGPADGLIKEGDTLISINGEHISTFIMVDVILDDNVGKELEFVIQRGGLELKQKITIGDLHAITPNRYVDVAGASFNDISYQLARCYCIPVKGVYVNDASGTFDFNGQDNTGWVLDKINDKATPDLDTFIEVMKNIPDREKVTASFRHLSDLHTKNTIVLYIERHWQSEFRVATRNDNTGLWDFKSLQDKPLPAVKNTPQKAKFVNIPIPGEDRAACSELSRSFVQVRSFCPIAIDGFPYRKNVGHGVVVDSVNGYVLVSRRFVPHDVCDIYLIFADSVDIPGKVVFLHPNLNYAIVKYDTSLVNADIRSPKFSSSPLKRGEKSFFIGYNYRYRIVTDEVSASSVASLNISSSNISPRYRATNLEGVLLDSKIAQECDTGILVDNDGTLRAFWLTFLGEQTDRMTDVLYRVALDVTDVKSVLDLLKRNELPRSLRIIDAEFATITVFLARARGVPQEWIDRFEEESTDEVKFLSALRLSAPSSEIEISPLRFSDVLLTVNDKLVTGMRALSDMYNHKELRLKIVREMEIMDIVVPTVETNSINTSRVLFWCGALLQEPHHGVRQLMEKIPSRVYVARKSAGGPMTQYGILTSVFITHVNDEETKDLEAFVNVTRSIPDNTYVKLRLVSYDHVPGAVSMKTNYHYFPTQELRVDSESGEWVEIEHK</sequence>
<feature type="region of interest" description="Disordered" evidence="7">
    <location>
        <begin position="1"/>
        <end position="24"/>
    </location>
</feature>